<evidence type="ECO:0000313" key="2">
    <source>
        <dbReference type="Proteomes" id="UP001209535"/>
    </source>
</evidence>
<comment type="caution">
    <text evidence="1">The sequence shown here is derived from an EMBL/GenBank/DDBJ whole genome shotgun (WGS) entry which is preliminary data.</text>
</comment>
<dbReference type="RefSeq" id="WP_263335612.1">
    <property type="nucleotide sequence ID" value="NZ_JAOVQO010000008.1"/>
</dbReference>
<organism evidence="1 2">
    <name type="scientific">Albidovulum salinarum</name>
    <dbReference type="NCBI Taxonomy" id="2984153"/>
    <lineage>
        <taxon>Bacteria</taxon>
        <taxon>Pseudomonadati</taxon>
        <taxon>Pseudomonadota</taxon>
        <taxon>Alphaproteobacteria</taxon>
        <taxon>Rhodobacterales</taxon>
        <taxon>Paracoccaceae</taxon>
        <taxon>Albidovulum</taxon>
    </lineage>
</organism>
<protein>
    <submittedName>
        <fullName evidence="1">AAA family ATPase</fullName>
    </submittedName>
</protein>
<accession>A0ABT2X346</accession>
<sequence length="505" mass="56614">MHQDLSFTPSSRENIAPDNRADPIHALIEELNTAGLRYCHWKSNIRLPESLRGEDDLDLLVHREDADAFDVILAQCGFKPAVSRGGLTHPGVFHAYALDASASRLLHVHAYFRVVTGDSLVKCYRLPIERDLLGVGAVSDTVPLPTPEAELALFTLRILLKHLHPVEIWMVRRGYEEVVRELDWLRNRAELQGAAELWRAWMPASEPPALETALAAIAEPRAWLCRVGLGLRLASGLRNRRRIGTIAAEVERLRRVGRMAIGRFRRRRDLVPRTGGLIVSMVGPKAVGKSTLSGELARRLGRELDVRRVHVGKPPPTLLSFAPRLILPLARRLFKGERSGEYQKPERRREGRYSLLYVLRMTLAAYDRRALIRKCSKAAASGTIIVTDRYPSETPGAIDSSCFNDAAIAACDSGLKRWLMRRERALYLGLPRPDLVIRLTASRETAVRRDATRMKEGGPDADAVLRRWRMETSTGFGPVPVITVDTDRTIEESAADVTRAVWRAI</sequence>
<proteinExistence type="predicted"/>
<name>A0ABT2X346_9RHOB</name>
<evidence type="ECO:0000313" key="1">
    <source>
        <dbReference type="EMBL" id="MCU9848381.1"/>
    </source>
</evidence>
<dbReference type="InterPro" id="IPR027417">
    <property type="entry name" value="P-loop_NTPase"/>
</dbReference>
<dbReference type="Gene3D" id="3.40.50.300">
    <property type="entry name" value="P-loop containing nucleotide triphosphate hydrolases"/>
    <property type="match status" value="1"/>
</dbReference>
<reference evidence="1 2" key="1">
    <citation type="submission" date="2022-10" db="EMBL/GenBank/DDBJ databases">
        <title>Defluviimonas sp. nov., isolated from ocean surface sediments.</title>
        <authorList>
            <person name="He W."/>
            <person name="Wang L."/>
            <person name="Zhang D.-F."/>
        </authorList>
    </citation>
    <scope>NUCLEOTIDE SEQUENCE [LARGE SCALE GENOMIC DNA]</scope>
    <source>
        <strain evidence="1 2">WL0024</strain>
    </source>
</reference>
<dbReference type="SUPFAM" id="SSF52540">
    <property type="entry name" value="P-loop containing nucleoside triphosphate hydrolases"/>
    <property type="match status" value="1"/>
</dbReference>
<dbReference type="Proteomes" id="UP001209535">
    <property type="component" value="Unassembled WGS sequence"/>
</dbReference>
<keyword evidence="2" id="KW-1185">Reference proteome</keyword>
<dbReference type="EMBL" id="JAOVQO010000008">
    <property type="protein sequence ID" value="MCU9848381.1"/>
    <property type="molecule type" value="Genomic_DNA"/>
</dbReference>
<gene>
    <name evidence="1" type="ORF">OEZ60_10205</name>
</gene>